<keyword evidence="3" id="KW-0614">Plasmid</keyword>
<dbReference type="InterPro" id="IPR009057">
    <property type="entry name" value="Homeodomain-like_sf"/>
</dbReference>
<dbReference type="EMBL" id="CP157679">
    <property type="protein sequence ID" value="XBP73261.1"/>
    <property type="molecule type" value="Genomic_DNA"/>
</dbReference>
<accession>A0AAU7M0C9</accession>
<evidence type="ECO:0000259" key="1">
    <source>
        <dbReference type="Pfam" id="PF13358"/>
    </source>
</evidence>
<sequence>MLKKRLDEVSRKRVRARRLLQKGKKPTEVAHAAGVARQTVYVWKKVLDEGGIDALRDMAAPGRPARLEAWQLEGLALALLKKPSAYGFETELWTLKRVGVLIHRLYGVKFGLTNIWLILGALGCSPQKPERRTIERDEKAVRTWKRCTWPALKKKARREGREIVFIDESGLSERPTRVRTWAPKGCTPIIEFHFNWSHVSAIAALTRTSVMFRLHEGSIKKEEIVEFLKALKAQIARPLLVIWDGLKSHRSVLVRQYLDSLDGQIEIGFLPPYAPDLNPVEYLWAWLKRHALANYCPNNLKELQTTARNKLKSAQKRPSIIAACWKQATLW</sequence>
<gene>
    <name evidence="3" type="ORF">ABLV49_25235</name>
</gene>
<dbReference type="AlphaFoldDB" id="A0AAU7M0C9"/>
<dbReference type="InterPro" id="IPR038717">
    <property type="entry name" value="Tc1-like_DDE_dom"/>
</dbReference>
<name>A0AAU7M0C9_9BURK</name>
<protein>
    <submittedName>
        <fullName evidence="3">IS630 family transposase</fullName>
    </submittedName>
</protein>
<dbReference type="NCBIfam" id="NF033545">
    <property type="entry name" value="transpos_IS630"/>
    <property type="match status" value="1"/>
</dbReference>
<dbReference type="InterPro" id="IPR047655">
    <property type="entry name" value="Transpos_IS630-like"/>
</dbReference>
<proteinExistence type="predicted"/>
<dbReference type="GO" id="GO:0003676">
    <property type="term" value="F:nucleic acid binding"/>
    <property type="evidence" value="ECO:0007669"/>
    <property type="project" value="InterPro"/>
</dbReference>
<dbReference type="InterPro" id="IPR036397">
    <property type="entry name" value="RNaseH_sf"/>
</dbReference>
<dbReference type="SUPFAM" id="SSF46689">
    <property type="entry name" value="Homeodomain-like"/>
    <property type="match status" value="1"/>
</dbReference>
<organism evidence="3">
    <name type="scientific">Polaromonas hydrogenivorans</name>
    <dbReference type="NCBI Taxonomy" id="335476"/>
    <lineage>
        <taxon>Bacteria</taxon>
        <taxon>Pseudomonadati</taxon>
        <taxon>Pseudomonadota</taxon>
        <taxon>Betaproteobacteria</taxon>
        <taxon>Burkholderiales</taxon>
        <taxon>Comamonadaceae</taxon>
        <taxon>Polaromonas</taxon>
    </lineage>
</organism>
<dbReference type="InterPro" id="IPR025959">
    <property type="entry name" value="Winged_HTH_dom"/>
</dbReference>
<dbReference type="Pfam" id="PF13551">
    <property type="entry name" value="HTH_29"/>
    <property type="match status" value="1"/>
</dbReference>
<feature type="domain" description="Winged helix-turn helix" evidence="2">
    <location>
        <begin position="90"/>
        <end position="147"/>
    </location>
</feature>
<dbReference type="Pfam" id="PF13592">
    <property type="entry name" value="HTH_33"/>
    <property type="match status" value="1"/>
</dbReference>
<dbReference type="Pfam" id="PF13358">
    <property type="entry name" value="DDE_3"/>
    <property type="match status" value="1"/>
</dbReference>
<feature type="domain" description="Tc1-like transposase DDE" evidence="1">
    <location>
        <begin position="163"/>
        <end position="303"/>
    </location>
</feature>
<evidence type="ECO:0000259" key="2">
    <source>
        <dbReference type="Pfam" id="PF13592"/>
    </source>
</evidence>
<dbReference type="RefSeq" id="WP_349283349.1">
    <property type="nucleotide sequence ID" value="NZ_CBCSCU010000015.1"/>
</dbReference>
<dbReference type="Gene3D" id="3.30.420.10">
    <property type="entry name" value="Ribonuclease H-like superfamily/Ribonuclease H"/>
    <property type="match status" value="1"/>
</dbReference>
<reference evidence="3" key="1">
    <citation type="submission" date="2024-05" db="EMBL/GenBank/DDBJ databases">
        <authorList>
            <person name="Bunk B."/>
            <person name="Swiderski J."/>
            <person name="Sproer C."/>
            <person name="Thiel V."/>
        </authorList>
    </citation>
    <scope>NUCLEOTIDE SEQUENCE</scope>
    <source>
        <strain evidence="3">DSM 17735</strain>
        <plasmid evidence="3">p4</plasmid>
    </source>
</reference>
<geneLocation type="plasmid" evidence="3">
    <name>p4</name>
</geneLocation>
<evidence type="ECO:0000313" key="3">
    <source>
        <dbReference type="EMBL" id="XBP73261.1"/>
    </source>
</evidence>